<dbReference type="VEuPathDB" id="MicrosporidiaDB:AEWD_091980"/>
<evidence type="ECO:0000256" key="2">
    <source>
        <dbReference type="SAM" id="MobiDB-lite"/>
    </source>
</evidence>
<reference evidence="3" key="1">
    <citation type="journal article" date="2013" name="Eukaryot. Cell">
        <title>Extremely Reduced Levels of Heterozygosity in the Vertebrate Pathogen Encephalitozoon cuniculi.</title>
        <authorList>
            <person name="Selman M."/>
            <person name="Sak B."/>
            <person name="Kvac M."/>
            <person name="Farinelli L."/>
            <person name="Weiss L.M."/>
            <person name="Corradi N."/>
        </authorList>
    </citation>
    <scope>NUCLEOTIDE SEQUENCE</scope>
</reference>
<sequence>MEFLDSLILGSNTPRYADEALFPSRTYKKLICNRKHCNTTCASKTLAEFEFWAYFLSEKKPNRREVRKKIHTISKDLRFSIWAKCSGSRERHMELKPVGPHDPAKAPDTKDGVNDHGRLDDRDLVRFILDMCRSTEDCSQEAIFNILKNLERDFPIISNHELLVLFIMHVLELPYASPQTVYCLIYSLMKSHNFCSIFSESKKSDEPAEDNDTDGDIVNKADPGFWKALISEHSSVLDQIIDLLLCYEGADIASVPLFLREQTGGDNLEEWVRFMSMRSNLERLGSVFESNKLSGPVEVDRREETYFDFLVIQNEAIKAQETMRMEVSERLNSLQEERDELYAQKANLVEACSSLESDLKEYQEKYVKKVETMLHDAEDRCKKYERENTELKERLHENEYK</sequence>
<name>M1KLW8_ENCCN</name>
<dbReference type="VEuPathDB" id="MicrosporidiaDB:M970_091940"/>
<evidence type="ECO:0000313" key="3">
    <source>
        <dbReference type="EMBL" id="AGE96321.1"/>
    </source>
</evidence>
<organism evidence="3">
    <name type="scientific">Encephalitozoon cuniculi</name>
    <name type="common">Microsporidian parasite</name>
    <dbReference type="NCBI Taxonomy" id="6035"/>
    <lineage>
        <taxon>Eukaryota</taxon>
        <taxon>Fungi</taxon>
        <taxon>Fungi incertae sedis</taxon>
        <taxon>Microsporidia</taxon>
        <taxon>Unikaryonidae</taxon>
        <taxon>Encephalitozoon</taxon>
    </lineage>
</organism>
<feature type="compositionally biased region" description="Basic and acidic residues" evidence="2">
    <location>
        <begin position="102"/>
        <end position="115"/>
    </location>
</feature>
<keyword evidence="1" id="KW-0175">Coiled coil</keyword>
<feature type="region of interest" description="Disordered" evidence="2">
    <location>
        <begin position="93"/>
        <end position="115"/>
    </location>
</feature>
<dbReference type="VEuPathDB" id="MicrosporidiaDB:AEWQ_091960"/>
<dbReference type="VEuPathDB" id="MicrosporidiaDB:ECU09_1900"/>
<protein>
    <submittedName>
        <fullName evidence="3">Uncharacterized protein</fullName>
    </submittedName>
</protein>
<dbReference type="VEuPathDB" id="MicrosporidiaDB:AEWR_091940"/>
<accession>M1KLW8</accession>
<feature type="coiled-coil region" evidence="1">
    <location>
        <begin position="317"/>
        <end position="401"/>
    </location>
</feature>
<proteinExistence type="predicted"/>
<evidence type="ECO:0000256" key="1">
    <source>
        <dbReference type="SAM" id="Coils"/>
    </source>
</evidence>
<dbReference type="AlphaFoldDB" id="M1KLW8"/>
<gene>
    <name evidence="3" type="ORF">ECU09_1900</name>
</gene>
<dbReference type="EMBL" id="KC513616">
    <property type="protein sequence ID" value="AGE96321.1"/>
    <property type="molecule type" value="Genomic_DNA"/>
</dbReference>